<feature type="transmembrane region" description="Helical" evidence="6">
    <location>
        <begin position="197"/>
        <end position="219"/>
    </location>
</feature>
<evidence type="ECO:0000313" key="8">
    <source>
        <dbReference type="Proteomes" id="UP001163947"/>
    </source>
</evidence>
<feature type="transmembrane region" description="Helical" evidence="6">
    <location>
        <begin position="266"/>
        <end position="288"/>
    </location>
</feature>
<proteinExistence type="predicted"/>
<evidence type="ECO:0000256" key="5">
    <source>
        <dbReference type="ARBA" id="ARBA00023136"/>
    </source>
</evidence>
<dbReference type="GO" id="GO:0005886">
    <property type="term" value="C:plasma membrane"/>
    <property type="evidence" value="ECO:0007669"/>
    <property type="project" value="UniProtKB-SubCell"/>
</dbReference>
<evidence type="ECO:0000256" key="4">
    <source>
        <dbReference type="ARBA" id="ARBA00022989"/>
    </source>
</evidence>
<feature type="transmembrane region" description="Helical" evidence="6">
    <location>
        <begin position="225"/>
        <end position="245"/>
    </location>
</feature>
<feature type="transmembrane region" description="Helical" evidence="6">
    <location>
        <begin position="154"/>
        <end position="176"/>
    </location>
</feature>
<dbReference type="InterPro" id="IPR050833">
    <property type="entry name" value="Poly_Biosynth_Transport"/>
</dbReference>
<feature type="transmembrane region" description="Helical" evidence="6">
    <location>
        <begin position="97"/>
        <end position="114"/>
    </location>
</feature>
<reference evidence="7" key="1">
    <citation type="submission" date="2022-09" db="EMBL/GenBank/DDBJ databases">
        <title>The genome sequence of Rhodococcus aetherivorans N1.</title>
        <authorList>
            <person name="Jiang W."/>
        </authorList>
    </citation>
    <scope>NUCLEOTIDE SEQUENCE</scope>
    <source>
        <strain evidence="7">N1</strain>
    </source>
</reference>
<evidence type="ECO:0000256" key="3">
    <source>
        <dbReference type="ARBA" id="ARBA00022692"/>
    </source>
</evidence>
<dbReference type="PANTHER" id="PTHR30250">
    <property type="entry name" value="PST FAMILY PREDICTED COLANIC ACID TRANSPORTER"/>
    <property type="match status" value="1"/>
</dbReference>
<keyword evidence="4 6" id="KW-1133">Transmembrane helix</keyword>
<evidence type="ECO:0000313" key="7">
    <source>
        <dbReference type="EMBL" id="UYF95634.1"/>
    </source>
</evidence>
<organism evidence="7 8">
    <name type="scientific">Rhodococcus aetherivorans</name>
    <dbReference type="NCBI Taxonomy" id="191292"/>
    <lineage>
        <taxon>Bacteria</taxon>
        <taxon>Bacillati</taxon>
        <taxon>Actinomycetota</taxon>
        <taxon>Actinomycetes</taxon>
        <taxon>Mycobacteriales</taxon>
        <taxon>Nocardiaceae</taxon>
        <taxon>Rhodococcus</taxon>
    </lineage>
</organism>
<feature type="transmembrane region" description="Helical" evidence="6">
    <location>
        <begin position="69"/>
        <end position="91"/>
    </location>
</feature>
<feature type="transmembrane region" description="Helical" evidence="6">
    <location>
        <begin position="126"/>
        <end position="148"/>
    </location>
</feature>
<feature type="transmembrane region" description="Helical" evidence="6">
    <location>
        <begin position="340"/>
        <end position="359"/>
    </location>
</feature>
<evidence type="ECO:0000256" key="1">
    <source>
        <dbReference type="ARBA" id="ARBA00004651"/>
    </source>
</evidence>
<feature type="transmembrane region" description="Helical" evidence="6">
    <location>
        <begin position="365"/>
        <end position="384"/>
    </location>
</feature>
<keyword evidence="5 6" id="KW-0472">Membrane</keyword>
<dbReference type="GeneID" id="83620294"/>
<evidence type="ECO:0000256" key="6">
    <source>
        <dbReference type="SAM" id="Phobius"/>
    </source>
</evidence>
<accession>A0AA46PJP6</accession>
<comment type="subcellular location">
    <subcellularLocation>
        <location evidence="1">Cell membrane</location>
        <topology evidence="1">Multi-pass membrane protein</topology>
    </subcellularLocation>
</comment>
<dbReference type="AlphaFoldDB" id="A0AA46PJP6"/>
<sequence length="388" mass="40518">MADQLIASLGTLTFLIVAANFLSPVGLGQFSLGVSSVLLAQSVNRALCGETLLVRRSLHRTVASEIDSCLGLAVIVGGIAGLGSLIAAVVWDGYREVFVAVSVSAIGMILHDTVRYALIAGERLTPLLVADSLLLVGVSGGMAAAGAFELGPSAMLAVWGCGGFLSAVSVVAYCQYRWSLRDSLRWCRSAISQSSAFVVEAVLGAGIGYLTLVLIAVFAGDEEVAVFRTALTIFGVTSVAINFLRSSYLRHLQREELRSGAGIRRVSVQMSLIVAAAVFGTAFGLAVVPDWLGARLFGETWFLIGAVIVPAALNRLMAGISSVPTVVLRAMGIAWPATRMRIIVTLVSFGLGPLGAYLYGAPGALYAESISYGLIAAALFGVAVNRTR</sequence>
<dbReference type="EMBL" id="CP106982">
    <property type="protein sequence ID" value="UYF95634.1"/>
    <property type="molecule type" value="Genomic_DNA"/>
</dbReference>
<gene>
    <name evidence="7" type="ORF">OCS65_07715</name>
</gene>
<evidence type="ECO:0000256" key="2">
    <source>
        <dbReference type="ARBA" id="ARBA00022475"/>
    </source>
</evidence>
<dbReference type="RefSeq" id="WP_251549628.1">
    <property type="nucleotide sequence ID" value="NZ_CP106982.1"/>
</dbReference>
<keyword evidence="3 6" id="KW-0812">Transmembrane</keyword>
<dbReference type="Proteomes" id="UP001163947">
    <property type="component" value="Chromosome"/>
</dbReference>
<feature type="transmembrane region" description="Helical" evidence="6">
    <location>
        <begin position="300"/>
        <end position="328"/>
    </location>
</feature>
<protein>
    <recommendedName>
        <fullName evidence="9">O-antigen/teichoic acid export membrane protein</fullName>
    </recommendedName>
</protein>
<evidence type="ECO:0008006" key="9">
    <source>
        <dbReference type="Google" id="ProtNLM"/>
    </source>
</evidence>
<dbReference type="PANTHER" id="PTHR30250:SF11">
    <property type="entry name" value="O-ANTIGEN TRANSPORTER-RELATED"/>
    <property type="match status" value="1"/>
</dbReference>
<keyword evidence="2" id="KW-1003">Cell membrane</keyword>
<name>A0AA46PJP6_9NOCA</name>